<reference evidence="2 3" key="1">
    <citation type="journal article" date="2018" name="G3 (Bethesda)">
        <title>A High-Quality Reference Genome for the Invasive Mosquitofish Gambusia affinis Using a Chicago Library.</title>
        <authorList>
            <person name="Hoffberg S.L."/>
            <person name="Troendle N.J."/>
            <person name="Glenn T.C."/>
            <person name="Mahmud O."/>
            <person name="Louha S."/>
            <person name="Chalopin D."/>
            <person name="Bennetzen J.L."/>
            <person name="Mauricio R."/>
        </authorList>
    </citation>
    <scope>NUCLEOTIDE SEQUENCE [LARGE SCALE GENOMIC DNA]</scope>
    <source>
        <strain evidence="2">NE01/NJP1002.9</strain>
        <tissue evidence="2">Muscle</tissue>
    </source>
</reference>
<proteinExistence type="predicted"/>
<comment type="caution">
    <text evidence="2">The sequence shown here is derived from an EMBL/GenBank/DDBJ whole genome shotgun (WGS) entry which is preliminary data.</text>
</comment>
<accession>A0A315W7J2</accession>
<sequence>MLPPAGDRRILSSVRAAECVVVRGRQRRITALLFVSNDLTHGSEAYPCDPWKEEDIDSQVQVASDVQRRSIKFFVFLHNTHLIVLLPPVCLLSASLELFLNHPGVFEILLFPEGALLSPLLLLLMLQPPGYPDAVCQYSILEHSKDKKEVLAQTPLSPEGFYPQTACLWHRSKHLVENCSRAAPEVDLAVVENKGSKISELSPARLVVSNACGFGGIARPTFGGLESPTRPSRARFPDPATFTALPPSSSPFPVSLVSYKGHESLQKKNPGGEEEKKTVRTRADVTLHVADGCQQTKACVRVLCQSDGPSWKYIKQLGPLRIQKSSPGDLCANQNHFPQQLQTVMKCSHLFSWAFVLVASGTLLAHPITESAEMPYPGPASVEVRVIGTLDDESLPEQTFIPQDGAALRYSTLVSGEVNRDGVRTINLVPRGVRREVLLEKQSLLKPYSRLLGIRKQLRKRNGNSECFWNPPVAPVSSLHASRHQATVMENEKDSEGREENMRKEKKG</sequence>
<dbReference type="PANTHER" id="PTHR14447:SF0">
    <property type="entry name" value="UROTENSIN-2"/>
    <property type="match status" value="1"/>
</dbReference>
<gene>
    <name evidence="2" type="ORF">CCH79_00006568</name>
</gene>
<dbReference type="AlphaFoldDB" id="A0A315W7J2"/>
<evidence type="ECO:0000313" key="3">
    <source>
        <dbReference type="Proteomes" id="UP000250572"/>
    </source>
</evidence>
<feature type="compositionally biased region" description="Basic and acidic residues" evidence="1">
    <location>
        <begin position="490"/>
        <end position="508"/>
    </location>
</feature>
<name>A0A315W7J2_GAMAF</name>
<dbReference type="Proteomes" id="UP000250572">
    <property type="component" value="Unassembled WGS sequence"/>
</dbReference>
<feature type="region of interest" description="Disordered" evidence="1">
    <location>
        <begin position="479"/>
        <end position="508"/>
    </location>
</feature>
<protein>
    <submittedName>
        <fullName evidence="2">Uncharacterized protein</fullName>
    </submittedName>
</protein>
<dbReference type="EMBL" id="NHOQ01000244">
    <property type="protein sequence ID" value="PWA31648.1"/>
    <property type="molecule type" value="Genomic_DNA"/>
</dbReference>
<dbReference type="STRING" id="33528.ENSGAFP00000008090"/>
<keyword evidence="3" id="KW-1185">Reference proteome</keyword>
<organism evidence="2 3">
    <name type="scientific">Gambusia affinis</name>
    <name type="common">Western mosquitofish</name>
    <name type="synonym">Heterandria affinis</name>
    <dbReference type="NCBI Taxonomy" id="33528"/>
    <lineage>
        <taxon>Eukaryota</taxon>
        <taxon>Metazoa</taxon>
        <taxon>Chordata</taxon>
        <taxon>Craniata</taxon>
        <taxon>Vertebrata</taxon>
        <taxon>Euteleostomi</taxon>
        <taxon>Actinopterygii</taxon>
        <taxon>Neopterygii</taxon>
        <taxon>Teleostei</taxon>
        <taxon>Neoteleostei</taxon>
        <taxon>Acanthomorphata</taxon>
        <taxon>Ovalentaria</taxon>
        <taxon>Atherinomorphae</taxon>
        <taxon>Cyprinodontiformes</taxon>
        <taxon>Poeciliidae</taxon>
        <taxon>Poeciliinae</taxon>
        <taxon>Gambusia</taxon>
    </lineage>
</organism>
<dbReference type="PANTHER" id="PTHR14447">
    <property type="entry name" value="UROTENSIN 2"/>
    <property type="match status" value="1"/>
</dbReference>
<evidence type="ECO:0000256" key="1">
    <source>
        <dbReference type="SAM" id="MobiDB-lite"/>
    </source>
</evidence>
<evidence type="ECO:0000313" key="2">
    <source>
        <dbReference type="EMBL" id="PWA31648.1"/>
    </source>
</evidence>